<gene>
    <name evidence="2" type="ORF">PTT_19440</name>
</gene>
<proteinExistence type="predicted"/>
<name>E3S8V5_PYRTT</name>
<dbReference type="HOGENOM" id="CLU_2347765_0_0_1"/>
<feature type="region of interest" description="Disordered" evidence="1">
    <location>
        <begin position="1"/>
        <end position="75"/>
    </location>
</feature>
<reference evidence="2 3" key="1">
    <citation type="journal article" date="2010" name="Genome Biol.">
        <title>A first genome assembly of the barley fungal pathogen Pyrenophora teres f. teres.</title>
        <authorList>
            <person name="Ellwood S.R."/>
            <person name="Liu Z."/>
            <person name="Syme R.A."/>
            <person name="Lai Z."/>
            <person name="Hane J.K."/>
            <person name="Keiper F."/>
            <person name="Moffat C.S."/>
            <person name="Oliver R.P."/>
            <person name="Friesen T.L."/>
        </authorList>
    </citation>
    <scope>NUCLEOTIDE SEQUENCE [LARGE SCALE GENOMIC DNA]</scope>
    <source>
        <strain evidence="2 3">0-1</strain>
    </source>
</reference>
<sequence>MGGVTGDMAVDPLAGWVAGPKRRASGKKRARQTRATSVEEDEESSAVGSPATSPRRDSSGSEHLSFDNPPVEDHLAVHPVIHQDTGVPIPKEFKVAI</sequence>
<dbReference type="KEGG" id="pte:PTT_19440"/>
<accession>E3S8V5</accession>
<dbReference type="EMBL" id="GL537847">
    <property type="protein sequence ID" value="EFQ85591.1"/>
    <property type="molecule type" value="Genomic_DNA"/>
</dbReference>
<keyword evidence="3" id="KW-1185">Reference proteome</keyword>
<feature type="compositionally biased region" description="Basic residues" evidence="1">
    <location>
        <begin position="20"/>
        <end position="32"/>
    </location>
</feature>
<dbReference type="Proteomes" id="UP000001067">
    <property type="component" value="Unassembled WGS sequence"/>
</dbReference>
<organism evidence="3">
    <name type="scientific">Pyrenophora teres f. teres (strain 0-1)</name>
    <name type="common">Barley net blotch fungus</name>
    <name type="synonym">Drechslera teres f. teres</name>
    <dbReference type="NCBI Taxonomy" id="861557"/>
    <lineage>
        <taxon>Eukaryota</taxon>
        <taxon>Fungi</taxon>
        <taxon>Dikarya</taxon>
        <taxon>Ascomycota</taxon>
        <taxon>Pezizomycotina</taxon>
        <taxon>Dothideomycetes</taxon>
        <taxon>Pleosporomycetidae</taxon>
        <taxon>Pleosporales</taxon>
        <taxon>Pleosporineae</taxon>
        <taxon>Pleosporaceae</taxon>
        <taxon>Pyrenophora</taxon>
    </lineage>
</organism>
<protein>
    <submittedName>
        <fullName evidence="2">Uncharacterized protein</fullName>
    </submittedName>
</protein>
<evidence type="ECO:0000313" key="2">
    <source>
        <dbReference type="EMBL" id="EFQ85591.1"/>
    </source>
</evidence>
<evidence type="ECO:0000313" key="3">
    <source>
        <dbReference type="Proteomes" id="UP000001067"/>
    </source>
</evidence>
<evidence type="ECO:0000256" key="1">
    <source>
        <dbReference type="SAM" id="MobiDB-lite"/>
    </source>
</evidence>
<dbReference type="AlphaFoldDB" id="E3S8V5"/>